<evidence type="ECO:0000313" key="3">
    <source>
        <dbReference type="Proteomes" id="UP000009082"/>
    </source>
</evidence>
<accession>C4V9V4</accession>
<name>C4V9V4_VAIC1</name>
<dbReference type="AlphaFoldDB" id="C4V9V4"/>
<reference evidence="3" key="1">
    <citation type="journal article" date="2009" name="PLoS Pathog.">
        <title>Genomic analyses of the microsporidian Nosema ceranae, an emergent pathogen of honey bees.</title>
        <authorList>
            <person name="Cornman R.S."/>
            <person name="Chen Y.P."/>
            <person name="Schatz M.C."/>
            <person name="Street C."/>
            <person name="Zhao Y."/>
            <person name="Desany B."/>
            <person name="Egholm M."/>
            <person name="Hutchison S."/>
            <person name="Pettis J.S."/>
            <person name="Lipkin W.I."/>
            <person name="Evans J.D."/>
        </authorList>
    </citation>
    <scope>NUCLEOTIDE SEQUENCE [LARGE SCALE GENOMIC DNA]</scope>
    <source>
        <strain evidence="3">BRL01</strain>
    </source>
</reference>
<evidence type="ECO:0000313" key="2">
    <source>
        <dbReference type="EMBL" id="EEQ81996.1"/>
    </source>
</evidence>
<dbReference type="EMBL" id="ACOL01000138">
    <property type="protein sequence ID" value="EEQ81996.1"/>
    <property type="molecule type" value="Genomic_DNA"/>
</dbReference>
<keyword evidence="1" id="KW-0175">Coiled coil</keyword>
<dbReference type="InParanoid" id="C4V9V4"/>
<proteinExistence type="predicted"/>
<gene>
    <name evidence="2" type="ORF">NCER_101369</name>
</gene>
<dbReference type="HOGENOM" id="CLU_729761_0_0_1"/>
<organism evidence="3">
    <name type="scientific">Vairimorpha ceranae (strain BRL01)</name>
    <name type="common">Microsporidian parasite</name>
    <name type="synonym">Nosema ceranae</name>
    <dbReference type="NCBI Taxonomy" id="578460"/>
    <lineage>
        <taxon>Eukaryota</taxon>
        <taxon>Fungi</taxon>
        <taxon>Fungi incertae sedis</taxon>
        <taxon>Microsporidia</taxon>
        <taxon>Nosematidae</taxon>
        <taxon>Vairimorpha</taxon>
    </lineage>
</organism>
<feature type="coiled-coil region" evidence="1">
    <location>
        <begin position="172"/>
        <end position="199"/>
    </location>
</feature>
<evidence type="ECO:0000256" key="1">
    <source>
        <dbReference type="SAM" id="Coils"/>
    </source>
</evidence>
<dbReference type="VEuPathDB" id="MicrosporidiaDB:NCER_101369"/>
<protein>
    <submittedName>
        <fullName evidence="2">Uncharacterized protein</fullName>
    </submittedName>
</protein>
<dbReference type="Proteomes" id="UP000009082">
    <property type="component" value="Unassembled WGS sequence"/>
</dbReference>
<sequence>MRIERECDMTVDSDESIIDVGSEEFEMKDLQNVYNNNKKLKQDDYIDDTTTTSLRSFNNDLKDTRENDLTKSSCSEPLDLSCKSKNNLVCLRSDALPLNNIVVYNPTRANTFDKNVDLNFLETLKNNNGNVVSSYAIIANTNTNDVFKKLIFINCPSCNHSFLATPYNTILHDDDEQELENLFSKLEKKLEDLMEAKEKPVFSNIYALIPYKISKIEKLHLAKISKNQYSKFQRVKKRIDDFIIGIFKQLIHQQISWHRYILIDKVLKFTIQVFVFINEHNSFGSGAFYKQPFFDDRLKHQKYRFTTIFSGSDFLDMVNLTKKILNQDQCFYHKKEDLLNKYLKGLCGRIEYISKNLNKYTSDLDELDNFYMKLRKVNF</sequence>
<dbReference type="KEGG" id="nce:NCER_101369"/>